<accession>A0AAV2YHV2</accession>
<dbReference type="GO" id="GO:0008270">
    <property type="term" value="F:zinc ion binding"/>
    <property type="evidence" value="ECO:0007669"/>
    <property type="project" value="UniProtKB-KW"/>
</dbReference>
<dbReference type="PANTHER" id="PTHR15835">
    <property type="entry name" value="NUCLEAR-INTERACTING PARTNER OF ALK"/>
    <property type="match status" value="1"/>
</dbReference>
<name>A0AAV2YHV2_9STRA</name>
<evidence type="ECO:0008006" key="11">
    <source>
        <dbReference type="Google" id="ProtNLM"/>
    </source>
</evidence>
<comment type="subcellular location">
    <subcellularLocation>
        <location evidence="1">Nucleus</location>
    </subcellularLocation>
</comment>
<comment type="caution">
    <text evidence="9">The sequence shown here is derived from an EMBL/GenBank/DDBJ whole genome shotgun (WGS) entry which is preliminary data.</text>
</comment>
<keyword evidence="4" id="KW-0862">Zinc</keyword>
<evidence type="ECO:0000256" key="4">
    <source>
        <dbReference type="ARBA" id="ARBA00022833"/>
    </source>
</evidence>
<dbReference type="InterPro" id="IPR013909">
    <property type="entry name" value="NuBaID_C"/>
</dbReference>
<evidence type="ECO:0000256" key="2">
    <source>
        <dbReference type="ARBA" id="ARBA00022723"/>
    </source>
</evidence>
<dbReference type="Pfam" id="PF07967">
    <property type="entry name" value="zf-C3HC"/>
    <property type="match status" value="1"/>
</dbReference>
<feature type="domain" description="NuBaID C-terminal" evidence="8">
    <location>
        <begin position="230"/>
        <end position="327"/>
    </location>
</feature>
<proteinExistence type="predicted"/>
<evidence type="ECO:0000313" key="9">
    <source>
        <dbReference type="EMBL" id="DAZ92863.1"/>
    </source>
</evidence>
<evidence type="ECO:0000256" key="6">
    <source>
        <dbReference type="SAM" id="MobiDB-lite"/>
    </source>
</evidence>
<dbReference type="AlphaFoldDB" id="A0AAV2YHV2"/>
<feature type="compositionally biased region" description="Basic and acidic residues" evidence="6">
    <location>
        <begin position="384"/>
        <end position="393"/>
    </location>
</feature>
<dbReference type="EMBL" id="DAKRPA010000373">
    <property type="protein sequence ID" value="DAZ92863.1"/>
    <property type="molecule type" value="Genomic_DNA"/>
</dbReference>
<feature type="region of interest" description="Disordered" evidence="6">
    <location>
        <begin position="277"/>
        <end position="303"/>
    </location>
</feature>
<keyword evidence="5" id="KW-0539">Nucleus</keyword>
<organism evidence="9 10">
    <name type="scientific">Lagenidium giganteum</name>
    <dbReference type="NCBI Taxonomy" id="4803"/>
    <lineage>
        <taxon>Eukaryota</taxon>
        <taxon>Sar</taxon>
        <taxon>Stramenopiles</taxon>
        <taxon>Oomycota</taxon>
        <taxon>Peronosporomycetes</taxon>
        <taxon>Pythiales</taxon>
        <taxon>Pythiaceae</taxon>
    </lineage>
</organism>
<evidence type="ECO:0000256" key="5">
    <source>
        <dbReference type="ARBA" id="ARBA00023242"/>
    </source>
</evidence>
<keyword evidence="10" id="KW-1185">Reference proteome</keyword>
<dbReference type="Pfam" id="PF08600">
    <property type="entry name" value="NuBaID_C"/>
    <property type="match status" value="1"/>
</dbReference>
<evidence type="ECO:0000259" key="8">
    <source>
        <dbReference type="Pfam" id="PF08600"/>
    </source>
</evidence>
<dbReference type="GO" id="GO:0005634">
    <property type="term" value="C:nucleus"/>
    <property type="evidence" value="ECO:0007669"/>
    <property type="project" value="UniProtKB-SubCell"/>
</dbReference>
<dbReference type="Proteomes" id="UP001146120">
    <property type="component" value="Unassembled WGS sequence"/>
</dbReference>
<evidence type="ECO:0000256" key="3">
    <source>
        <dbReference type="ARBA" id="ARBA00022771"/>
    </source>
</evidence>
<feature type="domain" description="C3HC-type" evidence="7">
    <location>
        <begin position="45"/>
        <end position="166"/>
    </location>
</feature>
<gene>
    <name evidence="9" type="ORF">N0F65_003042</name>
</gene>
<dbReference type="InterPro" id="IPR012935">
    <property type="entry name" value="NuBaID_N"/>
</dbReference>
<protein>
    <recommendedName>
        <fullName evidence="11">C3HC-type domain-containing protein</fullName>
    </recommendedName>
</protein>
<evidence type="ECO:0000259" key="7">
    <source>
        <dbReference type="Pfam" id="PF07967"/>
    </source>
</evidence>
<evidence type="ECO:0000313" key="10">
    <source>
        <dbReference type="Proteomes" id="UP001146120"/>
    </source>
</evidence>
<reference evidence="9" key="1">
    <citation type="submission" date="2022-11" db="EMBL/GenBank/DDBJ databases">
        <authorList>
            <person name="Morgan W.R."/>
            <person name="Tartar A."/>
        </authorList>
    </citation>
    <scope>NUCLEOTIDE SEQUENCE</scope>
    <source>
        <strain evidence="9">ARSEF 373</strain>
    </source>
</reference>
<sequence length="408" mass="45524">METIDALLDEWNRATAPLDSKADVNAADPALHVLPKECMTKVCRPWCHADFLARVATFSIGTWFAKPASISVFECARHGWRNTEKDFLACACCEKMVCCTIDEKLSSEGVDAVGNAFAKLLIDGHSELCPWRNNPSPASFTMLPVATPKQVLATLEANAQRTVALVQTNPQLAKLLEGVSVSQRSIDRIVTEAQRCSAETNEDVIRRLYQHFPWTAAQQKDVSEKLRLHAMLLVVCGWDLHEQPQSATDKTAKTTHVLRCEHCNRRVGLWNFAPVTYDDSTSSEEEPEEPKESGKRRRTSPPEAAQLDLMSEHRWFCPWVQPRPSRQDLIDTATNIGVDEPNTALWQALQLPGWQQSAQALRLVREALVDKADKNDAPAGQADESSRARMRPEDALNSVRSVLGISDF</sequence>
<keyword evidence="2" id="KW-0479">Metal-binding</keyword>
<dbReference type="PANTHER" id="PTHR15835:SF6">
    <property type="entry name" value="ZINC FINGER C3HC-TYPE PROTEIN 1"/>
    <property type="match status" value="1"/>
</dbReference>
<evidence type="ECO:0000256" key="1">
    <source>
        <dbReference type="ARBA" id="ARBA00004123"/>
    </source>
</evidence>
<keyword evidence="3" id="KW-0863">Zinc-finger</keyword>
<feature type="region of interest" description="Disordered" evidence="6">
    <location>
        <begin position="370"/>
        <end position="393"/>
    </location>
</feature>
<reference evidence="9" key="2">
    <citation type="journal article" date="2023" name="Microbiol Resour">
        <title>Decontamination and Annotation of the Draft Genome Sequence of the Oomycete Lagenidium giganteum ARSEF 373.</title>
        <authorList>
            <person name="Morgan W.R."/>
            <person name="Tartar A."/>
        </authorList>
    </citation>
    <scope>NUCLEOTIDE SEQUENCE</scope>
    <source>
        <strain evidence="9">ARSEF 373</strain>
    </source>
</reference>